<keyword evidence="2" id="KW-0645">Protease</keyword>
<reference evidence="8" key="1">
    <citation type="submission" date="2023-04" db="EMBL/GenBank/DDBJ databases">
        <title>Draft genome sequences of Lactobacillus delbrueckii subsp. bulgaricus ME-900 and ME-901 with improved acid tolerance.</title>
        <authorList>
            <person name="Ishida T."/>
            <person name="Yamamoto E."/>
            <person name="Koizumi A."/>
            <person name="Fujiwara S."/>
            <person name="Makino S."/>
            <person name="Kano H."/>
            <person name="Kimura K."/>
        </authorList>
    </citation>
    <scope>NUCLEOTIDE SEQUENCE</scope>
    <source>
        <strain evidence="8">ME-900</strain>
    </source>
</reference>
<name>A0AAV5PC01_LACDE</name>
<proteinExistence type="inferred from homology"/>
<dbReference type="Pfam" id="PF04002">
    <property type="entry name" value="RadC"/>
    <property type="match status" value="1"/>
</dbReference>
<dbReference type="GO" id="GO:0046872">
    <property type="term" value="F:metal ion binding"/>
    <property type="evidence" value="ECO:0007669"/>
    <property type="project" value="UniProtKB-KW"/>
</dbReference>
<dbReference type="GO" id="GO:0008237">
    <property type="term" value="F:metallopeptidase activity"/>
    <property type="evidence" value="ECO:0007669"/>
    <property type="project" value="UniProtKB-KW"/>
</dbReference>
<dbReference type="PANTHER" id="PTHR30471:SF3">
    <property type="entry name" value="UPF0758 PROTEIN YEES-RELATED"/>
    <property type="match status" value="1"/>
</dbReference>
<comment type="caution">
    <text evidence="8">The sequence shown here is derived from an EMBL/GenBank/DDBJ whole genome shotgun (WGS) entry which is preliminary data.</text>
</comment>
<dbReference type="PANTHER" id="PTHR30471">
    <property type="entry name" value="DNA REPAIR PROTEIN RADC"/>
    <property type="match status" value="1"/>
</dbReference>
<accession>A0AAV5PC01</accession>
<dbReference type="SUPFAM" id="SSF102712">
    <property type="entry name" value="JAB1/MPN domain"/>
    <property type="match status" value="1"/>
</dbReference>
<dbReference type="CDD" id="cd08071">
    <property type="entry name" value="MPN_DUF2466"/>
    <property type="match status" value="1"/>
</dbReference>
<evidence type="ECO:0000256" key="1">
    <source>
        <dbReference type="ARBA" id="ARBA00010243"/>
    </source>
</evidence>
<dbReference type="EMBL" id="BSWK01000001">
    <property type="protein sequence ID" value="GMB85902.1"/>
    <property type="molecule type" value="Genomic_DNA"/>
</dbReference>
<dbReference type="PROSITE" id="PS50249">
    <property type="entry name" value="MPN"/>
    <property type="match status" value="1"/>
</dbReference>
<dbReference type="GO" id="GO:0006508">
    <property type="term" value="P:proteolysis"/>
    <property type="evidence" value="ECO:0007669"/>
    <property type="project" value="UniProtKB-KW"/>
</dbReference>
<dbReference type="Gene3D" id="3.40.140.10">
    <property type="entry name" value="Cytidine Deaminase, domain 2"/>
    <property type="match status" value="1"/>
</dbReference>
<evidence type="ECO:0000256" key="2">
    <source>
        <dbReference type="ARBA" id="ARBA00022670"/>
    </source>
</evidence>
<organism evidence="8 9">
    <name type="scientific">Lactobacillus delbrueckii subsp. bulgaricus</name>
    <dbReference type="NCBI Taxonomy" id="1585"/>
    <lineage>
        <taxon>Bacteria</taxon>
        <taxon>Bacillati</taxon>
        <taxon>Bacillota</taxon>
        <taxon>Bacilli</taxon>
        <taxon>Lactobacillales</taxon>
        <taxon>Lactobacillaceae</taxon>
        <taxon>Lactobacillus</taxon>
    </lineage>
</organism>
<evidence type="ECO:0000313" key="9">
    <source>
        <dbReference type="Proteomes" id="UP001165243"/>
    </source>
</evidence>
<evidence type="ECO:0000256" key="3">
    <source>
        <dbReference type="ARBA" id="ARBA00022723"/>
    </source>
</evidence>
<dbReference type="AlphaFoldDB" id="A0AAV5PC01"/>
<dbReference type="InterPro" id="IPR001405">
    <property type="entry name" value="UPF0758"/>
</dbReference>
<keyword evidence="6" id="KW-0482">Metalloprotease</keyword>
<evidence type="ECO:0000259" key="7">
    <source>
        <dbReference type="PROSITE" id="PS50249"/>
    </source>
</evidence>
<comment type="similarity">
    <text evidence="1">Belongs to the UPF0758 family.</text>
</comment>
<evidence type="ECO:0000256" key="4">
    <source>
        <dbReference type="ARBA" id="ARBA00022801"/>
    </source>
</evidence>
<protein>
    <submittedName>
        <fullName evidence="8">DNA repair protein RadC</fullName>
    </submittedName>
</protein>
<evidence type="ECO:0000256" key="5">
    <source>
        <dbReference type="ARBA" id="ARBA00022833"/>
    </source>
</evidence>
<evidence type="ECO:0000313" key="8">
    <source>
        <dbReference type="EMBL" id="GMB85902.1"/>
    </source>
</evidence>
<dbReference type="InterPro" id="IPR037518">
    <property type="entry name" value="MPN"/>
</dbReference>
<keyword evidence="3" id="KW-0479">Metal-binding</keyword>
<gene>
    <name evidence="8" type="primary">radC</name>
    <name evidence="8" type="ORF">ME0900_02740</name>
</gene>
<sequence length="206" mass="23800">MQMTETTQNYYYVESDRDLLKLLFDQLPCQSLEDLLQLLDQKHIASFKDILDYASGPDCPNDLSLTIEVAMDRLRRTDMRRSSDWAGSSKIGNYLANKLLGQKQEQFWVLYFDQQQNLLGEKMLFQGTLDRSWVHPREIFRWAVVYGCASIIVAHNHPSGALTPSDNDLELTKGLKKASKIMKITFLDHFIIGGGEYLSLRERELF</sequence>
<keyword evidence="5" id="KW-0862">Zinc</keyword>
<dbReference type="InterPro" id="IPR020891">
    <property type="entry name" value="UPF0758_CS"/>
</dbReference>
<evidence type="ECO:0000256" key="6">
    <source>
        <dbReference type="ARBA" id="ARBA00023049"/>
    </source>
</evidence>
<dbReference type="InterPro" id="IPR025657">
    <property type="entry name" value="RadC_JAB"/>
</dbReference>
<dbReference type="PROSITE" id="PS01302">
    <property type="entry name" value="UPF0758"/>
    <property type="match status" value="1"/>
</dbReference>
<dbReference type="Proteomes" id="UP001165243">
    <property type="component" value="Unassembled WGS sequence"/>
</dbReference>
<keyword evidence="4" id="KW-0378">Hydrolase</keyword>
<feature type="domain" description="MPN" evidence="7">
    <location>
        <begin position="84"/>
        <end position="206"/>
    </location>
</feature>